<keyword evidence="2 5" id="KW-0812">Transmembrane</keyword>
<keyword evidence="3 5" id="KW-1133">Transmembrane helix</keyword>
<comment type="caution">
    <text evidence="6">The sequence shown here is derived from an EMBL/GenBank/DDBJ whole genome shotgun (WGS) entry which is preliminary data.</text>
</comment>
<evidence type="ECO:0000313" key="6">
    <source>
        <dbReference type="EMBL" id="KOA19100.1"/>
    </source>
</evidence>
<organism evidence="6 7">
    <name type="scientific">Clostridium homopropionicum DSM 5847</name>
    <dbReference type="NCBI Taxonomy" id="1121318"/>
    <lineage>
        <taxon>Bacteria</taxon>
        <taxon>Bacillati</taxon>
        <taxon>Bacillota</taxon>
        <taxon>Clostridia</taxon>
        <taxon>Eubacteriales</taxon>
        <taxon>Clostridiaceae</taxon>
        <taxon>Clostridium</taxon>
    </lineage>
</organism>
<dbReference type="PATRIC" id="fig|1121318.3.peg.2497"/>
<feature type="transmembrane region" description="Helical" evidence="5">
    <location>
        <begin position="93"/>
        <end position="117"/>
    </location>
</feature>
<dbReference type="GO" id="GO:0016020">
    <property type="term" value="C:membrane"/>
    <property type="evidence" value="ECO:0007669"/>
    <property type="project" value="UniProtKB-SubCell"/>
</dbReference>
<dbReference type="PANTHER" id="PTHR30249">
    <property type="entry name" value="PUTATIVE SEROTONIN TRANSPORTER"/>
    <property type="match status" value="1"/>
</dbReference>
<evidence type="ECO:0000256" key="5">
    <source>
        <dbReference type="SAM" id="Phobius"/>
    </source>
</evidence>
<sequence>MKELISTPIFGILISLIAFQIGCFINSKIKIALLNPLLISIILVIGFLLKFNISLEDYNKGGSFISFLLGPATVVLAVPLYKKIDLLKKNFIPIIVGIIAGSTIGMISIILLCYLFNLDSSITLSLVPKSVTAPIGIEIAKQLGGMPPLALAAIVPTGILGAIISPWVLKIARINNKVAKGVSIGTSSHGIGTGKAIELGETEGAMSGLSIGLAGLITVILSPIIVKLLSFLIK</sequence>
<reference evidence="7" key="1">
    <citation type="submission" date="2015-08" db="EMBL/GenBank/DDBJ databases">
        <title>Genome sequence of the strict anaerobe Clostridium homopropionicum LuHBu1 (DSM 5847T).</title>
        <authorList>
            <person name="Poehlein A."/>
            <person name="Beck M."/>
            <person name="Schiel-Bengelsdorf B."/>
            <person name="Bengelsdorf F.R."/>
            <person name="Daniel R."/>
            <person name="Duerre P."/>
        </authorList>
    </citation>
    <scope>NUCLEOTIDE SEQUENCE [LARGE SCALE GENOMIC DNA]</scope>
    <source>
        <strain evidence="7">DSM 5847</strain>
    </source>
</reference>
<feature type="transmembrane region" description="Helical" evidence="5">
    <location>
        <begin position="149"/>
        <end position="169"/>
    </location>
</feature>
<name>A0A0L6Z809_9CLOT</name>
<feature type="transmembrane region" description="Helical" evidence="5">
    <location>
        <begin position="32"/>
        <end position="49"/>
    </location>
</feature>
<dbReference type="Pfam" id="PF04172">
    <property type="entry name" value="LrgB"/>
    <property type="match status" value="1"/>
</dbReference>
<dbReference type="RefSeq" id="WP_052221987.1">
    <property type="nucleotide sequence ID" value="NZ_LHUR01000028.1"/>
</dbReference>
<dbReference type="InterPro" id="IPR007300">
    <property type="entry name" value="CidB/LrgB"/>
</dbReference>
<dbReference type="Proteomes" id="UP000037043">
    <property type="component" value="Unassembled WGS sequence"/>
</dbReference>
<keyword evidence="7" id="KW-1185">Reference proteome</keyword>
<keyword evidence="4 5" id="KW-0472">Membrane</keyword>
<protein>
    <submittedName>
        <fullName evidence="6">Inner membrane protein YohK</fullName>
    </submittedName>
</protein>
<feature type="transmembrane region" description="Helical" evidence="5">
    <location>
        <begin position="211"/>
        <end position="233"/>
    </location>
</feature>
<evidence type="ECO:0000256" key="1">
    <source>
        <dbReference type="ARBA" id="ARBA00004141"/>
    </source>
</evidence>
<feature type="transmembrane region" description="Helical" evidence="5">
    <location>
        <begin position="6"/>
        <end position="25"/>
    </location>
</feature>
<dbReference type="STRING" id="36844.SAMN04488501_11919"/>
<evidence type="ECO:0000313" key="7">
    <source>
        <dbReference type="Proteomes" id="UP000037043"/>
    </source>
</evidence>
<accession>A0A0L6Z809</accession>
<proteinExistence type="predicted"/>
<evidence type="ECO:0000256" key="2">
    <source>
        <dbReference type="ARBA" id="ARBA00022692"/>
    </source>
</evidence>
<comment type="subcellular location">
    <subcellularLocation>
        <location evidence="1">Membrane</location>
        <topology evidence="1">Multi-pass membrane protein</topology>
    </subcellularLocation>
</comment>
<dbReference type="AlphaFoldDB" id="A0A0L6Z809"/>
<dbReference type="PANTHER" id="PTHR30249:SF0">
    <property type="entry name" value="PLASTIDAL GLYCOLATE_GLYCERATE TRANSLOCATOR 1, CHLOROPLASTIC"/>
    <property type="match status" value="1"/>
</dbReference>
<gene>
    <name evidence="6" type="primary">yohK</name>
    <name evidence="6" type="ORF">CLHOM_24810</name>
</gene>
<evidence type="ECO:0000256" key="3">
    <source>
        <dbReference type="ARBA" id="ARBA00022989"/>
    </source>
</evidence>
<dbReference type="EMBL" id="LHUR01000028">
    <property type="protein sequence ID" value="KOA19100.1"/>
    <property type="molecule type" value="Genomic_DNA"/>
</dbReference>
<evidence type="ECO:0000256" key="4">
    <source>
        <dbReference type="ARBA" id="ARBA00023136"/>
    </source>
</evidence>
<feature type="transmembrane region" description="Helical" evidence="5">
    <location>
        <begin position="61"/>
        <end position="81"/>
    </location>
</feature>